<feature type="active site" description="Proton acceptor" evidence="7">
    <location>
        <position position="203"/>
    </location>
</feature>
<keyword evidence="10" id="KW-1185">Reference proteome</keyword>
<dbReference type="GO" id="GO:0004177">
    <property type="term" value="F:aminopeptidase activity"/>
    <property type="evidence" value="ECO:0007669"/>
    <property type="project" value="UniProtKB-UniRule"/>
</dbReference>
<accession>A0A133YGX4</accession>
<evidence type="ECO:0000313" key="10">
    <source>
        <dbReference type="Proteomes" id="UP000070080"/>
    </source>
</evidence>
<evidence type="ECO:0000256" key="8">
    <source>
        <dbReference type="PIRSR" id="PIRSR001123-2"/>
    </source>
</evidence>
<dbReference type="EMBL" id="LSCV01000002">
    <property type="protein sequence ID" value="KXB42445.1"/>
    <property type="molecule type" value="Genomic_DNA"/>
</dbReference>
<comment type="cofactor">
    <cofactor evidence="8">
        <name>a divalent metal cation</name>
        <dbReference type="ChEBI" id="CHEBI:60240"/>
    </cofactor>
    <text evidence="8">Binds 2 divalent metal cations per subunit.</text>
</comment>
<dbReference type="InterPro" id="IPR023367">
    <property type="entry name" value="Peptidase_M42_dom2"/>
</dbReference>
<dbReference type="InterPro" id="IPR008007">
    <property type="entry name" value="Peptidase_M42"/>
</dbReference>
<feature type="binding site" evidence="8">
    <location>
        <position position="60"/>
    </location>
    <ligand>
        <name>Zn(2+)</name>
        <dbReference type="ChEBI" id="CHEBI:29105"/>
        <label>1</label>
    </ligand>
</feature>
<dbReference type="STRING" id="1497955.HMPREF1872_00116"/>
<dbReference type="OrthoDB" id="9772053at2"/>
<name>A0A133YGX4_9FIRM</name>
<gene>
    <name evidence="9" type="ORF">HMPREF1872_00116</name>
</gene>
<dbReference type="Proteomes" id="UP000070080">
    <property type="component" value="Unassembled WGS sequence"/>
</dbReference>
<dbReference type="PIRSF" id="PIRSF001123">
    <property type="entry name" value="PepA_GA"/>
    <property type="match status" value="1"/>
</dbReference>
<evidence type="ECO:0000256" key="6">
    <source>
        <dbReference type="PIRNR" id="PIRNR001123"/>
    </source>
</evidence>
<dbReference type="GO" id="GO:0006508">
    <property type="term" value="P:proteolysis"/>
    <property type="evidence" value="ECO:0007669"/>
    <property type="project" value="UniProtKB-KW"/>
</dbReference>
<evidence type="ECO:0000256" key="4">
    <source>
        <dbReference type="ARBA" id="ARBA00022723"/>
    </source>
</evidence>
<dbReference type="Pfam" id="PF05343">
    <property type="entry name" value="Peptidase_M42"/>
    <property type="match status" value="1"/>
</dbReference>
<dbReference type="PANTHER" id="PTHR32481">
    <property type="entry name" value="AMINOPEPTIDASE"/>
    <property type="match status" value="1"/>
</dbReference>
<reference evidence="10" key="1">
    <citation type="submission" date="2016-01" db="EMBL/GenBank/DDBJ databases">
        <authorList>
            <person name="Mitreva M."/>
            <person name="Pepin K.H."/>
            <person name="Mihindukulasuriya K.A."/>
            <person name="Fulton R."/>
            <person name="Fronick C."/>
            <person name="O'Laughlin M."/>
            <person name="Miner T."/>
            <person name="Herter B."/>
            <person name="Rosa B.A."/>
            <person name="Cordes M."/>
            <person name="Tomlinson C."/>
            <person name="Wollam A."/>
            <person name="Palsikar V.B."/>
            <person name="Mardis E.R."/>
            <person name="Wilson R.K."/>
        </authorList>
    </citation>
    <scope>NUCLEOTIDE SEQUENCE [LARGE SCALE GENOMIC DNA]</scope>
    <source>
        <strain evidence="10">KA00274</strain>
    </source>
</reference>
<dbReference type="SUPFAM" id="SSF53187">
    <property type="entry name" value="Zn-dependent exopeptidases"/>
    <property type="match status" value="1"/>
</dbReference>
<keyword evidence="5" id="KW-0378">Hydrolase</keyword>
<proteinExistence type="inferred from homology"/>
<dbReference type="Gene3D" id="2.40.30.40">
    <property type="entry name" value="Peptidase M42, domain 2"/>
    <property type="match status" value="1"/>
</dbReference>
<organism evidence="9 10">
    <name type="scientific">Amygdalobacter nucleatus</name>
    <dbReference type="NCBI Taxonomy" id="3029274"/>
    <lineage>
        <taxon>Bacteria</taxon>
        <taxon>Bacillati</taxon>
        <taxon>Bacillota</taxon>
        <taxon>Clostridia</taxon>
        <taxon>Eubacteriales</taxon>
        <taxon>Oscillospiraceae</taxon>
        <taxon>Amygdalobacter</taxon>
    </lineage>
</organism>
<keyword evidence="4 8" id="KW-0479">Metal-binding</keyword>
<keyword evidence="2 9" id="KW-0031">Aminopeptidase</keyword>
<dbReference type="PANTHER" id="PTHR32481:SF0">
    <property type="entry name" value="AMINOPEPTIDASE YPDE-RELATED"/>
    <property type="match status" value="1"/>
</dbReference>
<comment type="caution">
    <text evidence="9">The sequence shown here is derived from an EMBL/GenBank/DDBJ whole genome shotgun (WGS) entry which is preliminary data.</text>
</comment>
<dbReference type="AlphaFoldDB" id="A0A133YGX4"/>
<comment type="similarity">
    <text evidence="1 6">Belongs to the peptidase M42 family.</text>
</comment>
<evidence type="ECO:0000256" key="1">
    <source>
        <dbReference type="ARBA" id="ARBA00006272"/>
    </source>
</evidence>
<feature type="binding site" evidence="8">
    <location>
        <position position="204"/>
    </location>
    <ligand>
        <name>Zn(2+)</name>
        <dbReference type="ChEBI" id="CHEBI:29105"/>
        <label>2</label>
    </ligand>
</feature>
<feature type="binding site" evidence="8">
    <location>
        <position position="226"/>
    </location>
    <ligand>
        <name>Zn(2+)</name>
        <dbReference type="ChEBI" id="CHEBI:29105"/>
        <label>1</label>
    </ligand>
</feature>
<keyword evidence="3" id="KW-0645">Protease</keyword>
<feature type="binding site" evidence="8">
    <location>
        <position position="311"/>
    </location>
    <ligand>
        <name>Zn(2+)</name>
        <dbReference type="ChEBI" id="CHEBI:29105"/>
        <label>2</label>
    </ligand>
</feature>
<evidence type="ECO:0000256" key="2">
    <source>
        <dbReference type="ARBA" id="ARBA00022438"/>
    </source>
</evidence>
<dbReference type="InterPro" id="IPR051464">
    <property type="entry name" value="Peptidase_M42_aminopept"/>
</dbReference>
<feature type="binding site" evidence="8">
    <location>
        <position position="173"/>
    </location>
    <ligand>
        <name>Zn(2+)</name>
        <dbReference type="ChEBI" id="CHEBI:29105"/>
        <label>2</label>
    </ligand>
</feature>
<dbReference type="SUPFAM" id="SSF101821">
    <property type="entry name" value="Aminopeptidase/glucanase lid domain"/>
    <property type="match status" value="1"/>
</dbReference>
<evidence type="ECO:0000256" key="3">
    <source>
        <dbReference type="ARBA" id="ARBA00022670"/>
    </source>
</evidence>
<sequence length="347" mass="38574">MNLKMLEEVSSVRAISSRERHMVEYLKQKLTNYKIDGLHCVIAWPEQEDANLPKLMFCTHQDEVGFIVEEICGRFLRLHPFGSIWPHLVVGDLCTLETSDGRVLTGVISSPSSHAMPEADKKYTVKPDCIYLDLGIDADDVTKLGIKIGDMCCPKADYMPLANPKYVLNKAFDDRSGCYVGLEVLGQKLPHENNLYWAFSSQEEPGLRGARTVTDMVRPDLAFALDATLAGDTLFDDNGVTLGGGVILCCIDSNTLPNRSLLKWVEGLCKKHNIKYQYSVFNRGGTDSGNIHKSLGGIVNMSLGIPARYMHCNHSVVNTDDLAACIELCSWIIKEFKANTLEEILKL</sequence>
<dbReference type="GO" id="GO:0046872">
    <property type="term" value="F:metal ion binding"/>
    <property type="evidence" value="ECO:0007669"/>
    <property type="project" value="UniProtKB-UniRule"/>
</dbReference>
<evidence type="ECO:0000256" key="5">
    <source>
        <dbReference type="ARBA" id="ARBA00022801"/>
    </source>
</evidence>
<evidence type="ECO:0000313" key="9">
    <source>
        <dbReference type="EMBL" id="KXB42445.1"/>
    </source>
</evidence>
<dbReference type="Gene3D" id="3.40.630.10">
    <property type="entry name" value="Zn peptidases"/>
    <property type="match status" value="1"/>
</dbReference>
<protein>
    <submittedName>
        <fullName evidence="9">M42 glutamyl aminopeptidase</fullName>
    </submittedName>
</protein>
<feature type="binding site" evidence="8">
    <location>
        <position position="173"/>
    </location>
    <ligand>
        <name>Zn(2+)</name>
        <dbReference type="ChEBI" id="CHEBI:29105"/>
        <label>1</label>
    </ligand>
</feature>
<evidence type="ECO:0000256" key="7">
    <source>
        <dbReference type="PIRSR" id="PIRSR001123-1"/>
    </source>
</evidence>
<dbReference type="RefSeq" id="WP_066712388.1">
    <property type="nucleotide sequence ID" value="NZ_JARFNM010000001.1"/>
</dbReference>